<dbReference type="EMBL" id="CM002922">
    <property type="protein sequence ID" value="KGN64499.1"/>
    <property type="molecule type" value="Genomic_DNA"/>
</dbReference>
<sequence length="152" mass="16219">MRGNKNFSNDELICSKSNSVKSSQVKGSSSLATKDLILKTEETIKKVKSECWKKDNLATGSLLGCFESAQTLLVACTAVLPTENKKALPPSSGSSLTAPLDDLKVKVNEMVNMLKSEGHLVINGPLLACFVSAQTLLMACTTELLPTTSGRQ</sequence>
<reference evidence="1 2" key="4">
    <citation type="journal article" date="2011" name="BMC Genomics">
        <title>RNA-Seq improves annotation of protein-coding genes in the cucumber genome.</title>
        <authorList>
            <person name="Li Z."/>
            <person name="Zhang Z."/>
            <person name="Yan P."/>
            <person name="Huang S."/>
            <person name="Fei Z."/>
            <person name="Lin K."/>
        </authorList>
    </citation>
    <scope>NUCLEOTIDE SEQUENCE [LARGE SCALE GENOMIC DNA]</scope>
    <source>
        <strain evidence="2">cv. 9930</strain>
    </source>
</reference>
<evidence type="ECO:0000313" key="2">
    <source>
        <dbReference type="Proteomes" id="UP000029981"/>
    </source>
</evidence>
<gene>
    <name evidence="1" type="ORF">Csa_1G060760</name>
</gene>
<dbReference type="AlphaFoldDB" id="A0A0A0LU71"/>
<organism evidence="1 2">
    <name type="scientific">Cucumis sativus</name>
    <name type="common">Cucumber</name>
    <dbReference type="NCBI Taxonomy" id="3659"/>
    <lineage>
        <taxon>Eukaryota</taxon>
        <taxon>Viridiplantae</taxon>
        <taxon>Streptophyta</taxon>
        <taxon>Embryophyta</taxon>
        <taxon>Tracheophyta</taxon>
        <taxon>Spermatophyta</taxon>
        <taxon>Magnoliopsida</taxon>
        <taxon>eudicotyledons</taxon>
        <taxon>Gunneridae</taxon>
        <taxon>Pentapetalae</taxon>
        <taxon>rosids</taxon>
        <taxon>fabids</taxon>
        <taxon>Cucurbitales</taxon>
        <taxon>Cucurbitaceae</taxon>
        <taxon>Benincaseae</taxon>
        <taxon>Cucumis</taxon>
    </lineage>
</organism>
<name>A0A0A0LU71_CUCSA</name>
<keyword evidence="2" id="KW-1185">Reference proteome</keyword>
<reference evidence="1 2" key="2">
    <citation type="journal article" date="2009" name="PLoS ONE">
        <title>An integrated genetic and cytogenetic map of the cucumber genome.</title>
        <authorList>
            <person name="Ren Y."/>
            <person name="Zhang Z."/>
            <person name="Liu J."/>
            <person name="Staub J.E."/>
            <person name="Han Y."/>
            <person name="Cheng Z."/>
            <person name="Li X."/>
            <person name="Lu J."/>
            <person name="Miao H."/>
            <person name="Kang H."/>
            <person name="Xie B."/>
            <person name="Gu X."/>
            <person name="Wang X."/>
            <person name="Du Y."/>
            <person name="Jin W."/>
            <person name="Huang S."/>
        </authorList>
    </citation>
    <scope>NUCLEOTIDE SEQUENCE [LARGE SCALE GENOMIC DNA]</scope>
    <source>
        <strain evidence="2">cv. 9930</strain>
    </source>
</reference>
<dbReference type="Proteomes" id="UP000029981">
    <property type="component" value="Chromosome 1"/>
</dbReference>
<reference evidence="1 2" key="3">
    <citation type="journal article" date="2010" name="BMC Genomics">
        <title>Transcriptome sequencing and comparative analysis of cucumber flowers with different sex types.</title>
        <authorList>
            <person name="Guo S."/>
            <person name="Zheng Y."/>
            <person name="Joung J.G."/>
            <person name="Liu S."/>
            <person name="Zhang Z."/>
            <person name="Crasta O.R."/>
            <person name="Sobral B.W."/>
            <person name="Xu Y."/>
            <person name="Huang S."/>
            <person name="Fei Z."/>
        </authorList>
    </citation>
    <scope>NUCLEOTIDE SEQUENCE [LARGE SCALE GENOMIC DNA]</scope>
    <source>
        <strain evidence="2">cv. 9930</strain>
    </source>
</reference>
<accession>A0A0A0LU71</accession>
<dbReference type="Gramene" id="KGN64499">
    <property type="protein sequence ID" value="KGN64499"/>
    <property type="gene ID" value="Csa_1G060760"/>
</dbReference>
<protein>
    <submittedName>
        <fullName evidence="1">Uncharacterized protein</fullName>
    </submittedName>
</protein>
<evidence type="ECO:0000313" key="1">
    <source>
        <dbReference type="EMBL" id="KGN64499.1"/>
    </source>
</evidence>
<proteinExistence type="predicted"/>
<reference evidence="1 2" key="1">
    <citation type="journal article" date="2009" name="Nat. Genet.">
        <title>The genome of the cucumber, Cucumis sativus L.</title>
        <authorList>
            <person name="Huang S."/>
            <person name="Li R."/>
            <person name="Zhang Z."/>
            <person name="Li L."/>
            <person name="Gu X."/>
            <person name="Fan W."/>
            <person name="Lucas W.J."/>
            <person name="Wang X."/>
            <person name="Xie B."/>
            <person name="Ni P."/>
            <person name="Ren Y."/>
            <person name="Zhu H."/>
            <person name="Li J."/>
            <person name="Lin K."/>
            <person name="Jin W."/>
            <person name="Fei Z."/>
            <person name="Li G."/>
            <person name="Staub J."/>
            <person name="Kilian A."/>
            <person name="van der Vossen E.A."/>
            <person name="Wu Y."/>
            <person name="Guo J."/>
            <person name="He J."/>
            <person name="Jia Z."/>
            <person name="Ren Y."/>
            <person name="Tian G."/>
            <person name="Lu Y."/>
            <person name="Ruan J."/>
            <person name="Qian W."/>
            <person name="Wang M."/>
            <person name="Huang Q."/>
            <person name="Li B."/>
            <person name="Xuan Z."/>
            <person name="Cao J."/>
            <person name="Asan"/>
            <person name="Wu Z."/>
            <person name="Zhang J."/>
            <person name="Cai Q."/>
            <person name="Bai Y."/>
            <person name="Zhao B."/>
            <person name="Han Y."/>
            <person name="Li Y."/>
            <person name="Li X."/>
            <person name="Wang S."/>
            <person name="Shi Q."/>
            <person name="Liu S."/>
            <person name="Cho W.K."/>
            <person name="Kim J.Y."/>
            <person name="Xu Y."/>
            <person name="Heller-Uszynska K."/>
            <person name="Miao H."/>
            <person name="Cheng Z."/>
            <person name="Zhang S."/>
            <person name="Wu J."/>
            <person name="Yang Y."/>
            <person name="Kang H."/>
            <person name="Li M."/>
            <person name="Liang H."/>
            <person name="Ren X."/>
            <person name="Shi Z."/>
            <person name="Wen M."/>
            <person name="Jian M."/>
            <person name="Yang H."/>
            <person name="Zhang G."/>
            <person name="Yang Z."/>
            <person name="Chen R."/>
            <person name="Liu S."/>
            <person name="Li J."/>
            <person name="Ma L."/>
            <person name="Liu H."/>
            <person name="Zhou Y."/>
            <person name="Zhao J."/>
            <person name="Fang X."/>
            <person name="Li G."/>
            <person name="Fang L."/>
            <person name="Li Y."/>
            <person name="Liu D."/>
            <person name="Zheng H."/>
            <person name="Zhang Y."/>
            <person name="Qin N."/>
            <person name="Li Z."/>
            <person name="Yang G."/>
            <person name="Yang S."/>
            <person name="Bolund L."/>
            <person name="Kristiansen K."/>
            <person name="Zheng H."/>
            <person name="Li S."/>
            <person name="Zhang X."/>
            <person name="Yang H."/>
            <person name="Wang J."/>
            <person name="Sun R."/>
            <person name="Zhang B."/>
            <person name="Jiang S."/>
            <person name="Wang J."/>
            <person name="Du Y."/>
            <person name="Li S."/>
        </authorList>
    </citation>
    <scope>NUCLEOTIDE SEQUENCE [LARGE SCALE GENOMIC DNA]</scope>
    <source>
        <strain evidence="2">cv. 9930</strain>
    </source>
</reference>